<proteinExistence type="predicted"/>
<keyword evidence="2" id="KW-0472">Membrane</keyword>
<reference evidence="3 4" key="1">
    <citation type="submission" date="2016-10" db="EMBL/GenBank/DDBJ databases">
        <title>Evaluation of Human, Animal and Environmental Mycobacterium chelonae Isolates by Core Genome Phylogenomic Analysis, Targeted Gene Comparison, and Anti-microbial Susceptibility Patterns: A Tale of Mistaken Identities.</title>
        <authorList>
            <person name="Fogelson S.B."/>
            <person name="Camus A.C."/>
            <person name="Lorenz W."/>
            <person name="Vasireddy R."/>
            <person name="Vasireddy S."/>
            <person name="Smith T."/>
            <person name="Brown-Elliott B.A."/>
            <person name="Wallace R.J.Jr."/>
            <person name="Hasan N.A."/>
            <person name="Reischl U."/>
            <person name="Sanchez S."/>
        </authorList>
    </citation>
    <scope>NUCLEOTIDE SEQUENCE [LARGE SCALE GENOMIC DNA]</scope>
    <source>
        <strain evidence="3 4">42895</strain>
    </source>
</reference>
<dbReference type="EMBL" id="MLHW01000019">
    <property type="protein sequence ID" value="OHT48188.1"/>
    <property type="molecule type" value="Genomic_DNA"/>
</dbReference>
<feature type="region of interest" description="Disordered" evidence="1">
    <location>
        <begin position="68"/>
        <end position="153"/>
    </location>
</feature>
<dbReference type="RefSeq" id="WP_070919076.1">
    <property type="nucleotide sequence ID" value="NZ_CP050223.1"/>
</dbReference>
<protein>
    <submittedName>
        <fullName evidence="3">Uncharacterized protein</fullName>
    </submittedName>
</protein>
<comment type="caution">
    <text evidence="3">The sequence shown here is derived from an EMBL/GenBank/DDBJ whole genome shotgun (WGS) entry which is preliminary data.</text>
</comment>
<evidence type="ECO:0000256" key="2">
    <source>
        <dbReference type="SAM" id="Phobius"/>
    </source>
</evidence>
<evidence type="ECO:0000313" key="3">
    <source>
        <dbReference type="EMBL" id="OHT48188.1"/>
    </source>
</evidence>
<accession>A0AB73M0B4</accession>
<dbReference type="AlphaFoldDB" id="A0AB73M0B4"/>
<gene>
    <name evidence="3" type="ORF">BKG62_21370</name>
</gene>
<feature type="transmembrane region" description="Helical" evidence="2">
    <location>
        <begin position="39"/>
        <end position="67"/>
    </location>
</feature>
<keyword evidence="2" id="KW-0812">Transmembrane</keyword>
<feature type="compositionally biased region" description="Basic and acidic residues" evidence="1">
    <location>
        <begin position="99"/>
        <end position="120"/>
    </location>
</feature>
<evidence type="ECO:0000256" key="1">
    <source>
        <dbReference type="SAM" id="MobiDB-lite"/>
    </source>
</evidence>
<keyword evidence="2" id="KW-1133">Transmembrane helix</keyword>
<organism evidence="3 4">
    <name type="scientific">Mycobacteroides chelonae</name>
    <name type="common">Mycobacterium chelonae</name>
    <dbReference type="NCBI Taxonomy" id="1774"/>
    <lineage>
        <taxon>Bacteria</taxon>
        <taxon>Bacillati</taxon>
        <taxon>Actinomycetota</taxon>
        <taxon>Actinomycetes</taxon>
        <taxon>Mycobacteriales</taxon>
        <taxon>Mycobacteriaceae</taxon>
        <taxon>Mycobacteroides</taxon>
    </lineage>
</organism>
<feature type="compositionally biased region" description="Basic and acidic residues" evidence="1">
    <location>
        <begin position="74"/>
        <end position="91"/>
    </location>
</feature>
<sequence>MSNIDDTNKSPEPAEDADVQTAEPSPETSQRRKSSSLSVFTRVAAIAGAAAAVVAVLGLTFGAGVWAGSQFGDEYGRDGRGHSESRSHNHEADDDDGDIDQRWARDGAESQRPGDDEGKSSDGQQVRRGGERVQAPASSSATPVPAPTASGRS</sequence>
<name>A0AB73M0B4_MYCCH</name>
<evidence type="ECO:0000313" key="4">
    <source>
        <dbReference type="Proteomes" id="UP000180113"/>
    </source>
</evidence>
<dbReference type="Proteomes" id="UP000180113">
    <property type="component" value="Unassembled WGS sequence"/>
</dbReference>
<feature type="region of interest" description="Disordered" evidence="1">
    <location>
        <begin position="1"/>
        <end position="37"/>
    </location>
</feature>
<feature type="compositionally biased region" description="Low complexity" evidence="1">
    <location>
        <begin position="135"/>
        <end position="153"/>
    </location>
</feature>